<sequence>MGGGLVPTPVEQPSLDSLPLIDQLEIAEQRLVEEERFEEAEECKVELQILRELSKIETEIQRREERGQAGTEEVSELKQQAKRKRLNLAAQSVIDRWKTPSGEMKREEDGDVMSCEFATCWDMAMMKSALPPHLAPNFCYYSHEKLLEVAKSDLAAGVRLKRCAVNSARLLLFESSSLGATVELWYNCVSRCNEIFESAVSFVSSVCESRGNGSLPDNDLDRMVGHFKVQGFFSGLREVFSVFSRIQASVVVLHSFNKGVEIEGFAHLMEFITNTCARWNEVVRLVRSVEKLPQDLQHAFETDEFLWGTKDINFALNQRGPPCSICLLAVDGAVQEKHENCGNLVDRLHFPLK</sequence>
<evidence type="ECO:0000313" key="1">
    <source>
        <dbReference type="EMBL" id="CAE2295185.1"/>
    </source>
</evidence>
<name>A0A7S4KHF7_9EUKA</name>
<reference evidence="1" key="1">
    <citation type="submission" date="2021-01" db="EMBL/GenBank/DDBJ databases">
        <authorList>
            <person name="Corre E."/>
            <person name="Pelletier E."/>
            <person name="Niang G."/>
            <person name="Scheremetjew M."/>
            <person name="Finn R."/>
            <person name="Kale V."/>
            <person name="Holt S."/>
            <person name="Cochrane G."/>
            <person name="Meng A."/>
            <person name="Brown T."/>
            <person name="Cohen L."/>
        </authorList>
    </citation>
    <scope>NUCLEOTIDE SEQUENCE</scope>
    <source>
        <strain evidence="1">SoJaBio B1-5/56/2</strain>
    </source>
</reference>
<dbReference type="EMBL" id="HBKR01010436">
    <property type="protein sequence ID" value="CAE2295185.1"/>
    <property type="molecule type" value="Transcribed_RNA"/>
</dbReference>
<gene>
    <name evidence="1" type="ORF">NAES01612_LOCUS6926</name>
</gene>
<dbReference type="AlphaFoldDB" id="A0A7S4KHF7"/>
<proteinExistence type="predicted"/>
<accession>A0A7S4KHF7</accession>
<protein>
    <submittedName>
        <fullName evidence="1">Uncharacterized protein</fullName>
    </submittedName>
</protein>
<organism evidence="1">
    <name type="scientific">Paramoeba aestuarina</name>
    <dbReference type="NCBI Taxonomy" id="180227"/>
    <lineage>
        <taxon>Eukaryota</taxon>
        <taxon>Amoebozoa</taxon>
        <taxon>Discosea</taxon>
        <taxon>Flabellinia</taxon>
        <taxon>Dactylopodida</taxon>
        <taxon>Paramoebidae</taxon>
        <taxon>Paramoeba</taxon>
    </lineage>
</organism>